<gene>
    <name evidence="1" type="ORF">H9838_01425</name>
</gene>
<dbReference type="EMBL" id="DXDU01000018">
    <property type="protein sequence ID" value="HIY25818.1"/>
    <property type="molecule type" value="Genomic_DNA"/>
</dbReference>
<name>A0A9D1YEM1_9FIRM</name>
<comment type="caution">
    <text evidence="1">The sequence shown here is derived from an EMBL/GenBank/DDBJ whole genome shotgun (WGS) entry which is preliminary data.</text>
</comment>
<proteinExistence type="predicted"/>
<evidence type="ECO:0000313" key="2">
    <source>
        <dbReference type="Proteomes" id="UP000823915"/>
    </source>
</evidence>
<reference evidence="1" key="2">
    <citation type="submission" date="2021-04" db="EMBL/GenBank/DDBJ databases">
        <authorList>
            <person name="Gilroy R."/>
        </authorList>
    </citation>
    <scope>NUCLEOTIDE SEQUENCE</scope>
    <source>
        <strain evidence="1">1282</strain>
    </source>
</reference>
<evidence type="ECO:0000313" key="1">
    <source>
        <dbReference type="EMBL" id="HIY25818.1"/>
    </source>
</evidence>
<dbReference type="Proteomes" id="UP000823915">
    <property type="component" value="Unassembled WGS sequence"/>
</dbReference>
<accession>A0A9D1YEM1</accession>
<reference evidence="1" key="1">
    <citation type="journal article" date="2021" name="PeerJ">
        <title>Extensive microbial diversity within the chicken gut microbiome revealed by metagenomics and culture.</title>
        <authorList>
            <person name="Gilroy R."/>
            <person name="Ravi A."/>
            <person name="Getino M."/>
            <person name="Pursley I."/>
            <person name="Horton D.L."/>
            <person name="Alikhan N.F."/>
            <person name="Baker D."/>
            <person name="Gharbi K."/>
            <person name="Hall N."/>
            <person name="Watson M."/>
            <person name="Adriaenssens E.M."/>
            <person name="Foster-Nyarko E."/>
            <person name="Jarju S."/>
            <person name="Secka A."/>
            <person name="Antonio M."/>
            <person name="Oren A."/>
            <person name="Chaudhuri R.R."/>
            <person name="La Ragione R."/>
            <person name="Hildebrand F."/>
            <person name="Pallen M.J."/>
        </authorList>
    </citation>
    <scope>NUCLEOTIDE SEQUENCE</scope>
    <source>
        <strain evidence="1">1282</strain>
    </source>
</reference>
<protein>
    <submittedName>
        <fullName evidence="1">Uncharacterized protein</fullName>
    </submittedName>
</protein>
<sequence>MFDFVEQPVVIRDSEYPMLRKHPSRVVMQSGLQPVALVQEDVKVQERPVSLLNYLYHKSKSKRQG</sequence>
<organism evidence="1 2">
    <name type="scientific">Candidatus Acutalibacter pullistercoris</name>
    <dbReference type="NCBI Taxonomy" id="2838418"/>
    <lineage>
        <taxon>Bacteria</taxon>
        <taxon>Bacillati</taxon>
        <taxon>Bacillota</taxon>
        <taxon>Clostridia</taxon>
        <taxon>Eubacteriales</taxon>
        <taxon>Acutalibacteraceae</taxon>
        <taxon>Acutalibacter</taxon>
    </lineage>
</organism>
<dbReference type="AlphaFoldDB" id="A0A9D1YEM1"/>